<proteinExistence type="predicted"/>
<reference evidence="2" key="1">
    <citation type="submission" date="2022-11" db="UniProtKB">
        <authorList>
            <consortium name="WormBaseParasite"/>
        </authorList>
    </citation>
    <scope>IDENTIFICATION</scope>
</reference>
<dbReference type="AlphaFoldDB" id="A0A915Q6Q0"/>
<evidence type="ECO:0000313" key="1">
    <source>
        <dbReference type="Proteomes" id="UP000887581"/>
    </source>
</evidence>
<dbReference type="Proteomes" id="UP000887581">
    <property type="component" value="Unplaced"/>
</dbReference>
<evidence type="ECO:0000313" key="2">
    <source>
        <dbReference type="WBParaSite" id="sdigi.contig95.g4212.t1"/>
    </source>
</evidence>
<protein>
    <submittedName>
        <fullName evidence="2">Uncharacterized protein</fullName>
    </submittedName>
</protein>
<name>A0A915Q6Q0_9BILA</name>
<dbReference type="WBParaSite" id="sdigi.contig95.g4212.t1">
    <property type="protein sequence ID" value="sdigi.contig95.g4212.t1"/>
    <property type="gene ID" value="sdigi.contig95.g4212"/>
</dbReference>
<organism evidence="1 2">
    <name type="scientific">Setaria digitata</name>
    <dbReference type="NCBI Taxonomy" id="48799"/>
    <lineage>
        <taxon>Eukaryota</taxon>
        <taxon>Metazoa</taxon>
        <taxon>Ecdysozoa</taxon>
        <taxon>Nematoda</taxon>
        <taxon>Chromadorea</taxon>
        <taxon>Rhabditida</taxon>
        <taxon>Spirurina</taxon>
        <taxon>Spiruromorpha</taxon>
        <taxon>Filarioidea</taxon>
        <taxon>Setariidae</taxon>
        <taxon>Setaria</taxon>
    </lineage>
</organism>
<accession>A0A915Q6Q0</accession>
<keyword evidence="1" id="KW-1185">Reference proteome</keyword>
<sequence>MEEKKMIQLLQNRIAYLSDKIEDARDMLFSEVDYHERSFATECENFLKLQSKIKIGKRKCEELGRLIKNYKLQQSLMKKQLEQMNSRIEENKKYSDYLLRRKDRADLLAEYWRNQVAQALQPNVSFSMSPVREIL</sequence>